<feature type="transmembrane region" description="Helical" evidence="7">
    <location>
        <begin position="198"/>
        <end position="218"/>
    </location>
</feature>
<dbReference type="EMBL" id="JBCNJP010000017">
    <property type="protein sequence ID" value="KAK9064811.1"/>
    <property type="molecule type" value="Genomic_DNA"/>
</dbReference>
<feature type="domain" description="Amino acid transporter transmembrane" evidence="8">
    <location>
        <begin position="120"/>
        <end position="499"/>
    </location>
</feature>
<proteinExistence type="predicted"/>
<evidence type="ECO:0000259" key="8">
    <source>
        <dbReference type="Pfam" id="PF01490"/>
    </source>
</evidence>
<feature type="transmembrane region" description="Helical" evidence="7">
    <location>
        <begin position="474"/>
        <end position="497"/>
    </location>
</feature>
<dbReference type="GO" id="GO:0006865">
    <property type="term" value="P:amino acid transport"/>
    <property type="evidence" value="ECO:0007669"/>
    <property type="project" value="UniProtKB-KW"/>
</dbReference>
<keyword evidence="3 7" id="KW-0812">Transmembrane</keyword>
<keyword evidence="2" id="KW-0813">Transport</keyword>
<evidence type="ECO:0000256" key="1">
    <source>
        <dbReference type="ARBA" id="ARBA00004370"/>
    </source>
</evidence>
<evidence type="ECO:0000256" key="6">
    <source>
        <dbReference type="ARBA" id="ARBA00023136"/>
    </source>
</evidence>
<feature type="transmembrane region" description="Helical" evidence="7">
    <location>
        <begin position="446"/>
        <end position="467"/>
    </location>
</feature>
<evidence type="ECO:0000313" key="10">
    <source>
        <dbReference type="Proteomes" id="UP001408789"/>
    </source>
</evidence>
<feature type="transmembrane region" description="Helical" evidence="7">
    <location>
        <begin position="123"/>
        <end position="145"/>
    </location>
</feature>
<name>A0AAP0CXG9_9ASTR</name>
<evidence type="ECO:0000313" key="9">
    <source>
        <dbReference type="EMBL" id="KAK9064811.1"/>
    </source>
</evidence>
<dbReference type="InterPro" id="IPR013057">
    <property type="entry name" value="AA_transpt_TM"/>
</dbReference>
<feature type="transmembrane region" description="Helical" evidence="7">
    <location>
        <begin position="306"/>
        <end position="327"/>
    </location>
</feature>
<dbReference type="Proteomes" id="UP001408789">
    <property type="component" value="Unassembled WGS sequence"/>
</dbReference>
<sequence length="507" mass="55569">MKNGSVIDYGEAVVIYYVLISGIPCFIIPCCLLIYIIYTESLNMTSNRHAHLDDPGREKWEGFPLGTKAAAGILGIYKNKSYKVKQQSFYHLSFLNIPPKWNKGGGAAANHHSRHSTTGTSSFFNTCFNGLNALSGVGILSVPYALASGGWLSLLLLFTTAISTFYTGLLIKRCMDTDPTIRSYPDIGDRAFGRTGRVIVSVTVNIELYLVATGFLILEGDNLSNLFPEMDFDLYGIHVESKKIIVIVVAAIILPTIWLNNISILSYISASGVLALLIILGSILWVGEFDGVGFQEKGEVINWKGMPSAISLYAFCYCAHPLFPTLYTSMRNQHQFSKVLLVCFVLCTITYSSMAVVGYLMFGSHVESQITLNLPTDKISSRVAICTTLVNPIAKYALTVTPIVNAIEERFLCNARKFSLLMRTTLVISTVVVALALPFFGYLMSLVGAFLSVTTSIILPSVCYLMISDTYKIFGYEVVLIGFIMVIGILVAVVGTYTSLADIARNI</sequence>
<feature type="transmembrane region" description="Helical" evidence="7">
    <location>
        <begin position="14"/>
        <end position="38"/>
    </location>
</feature>
<keyword evidence="6 7" id="KW-0472">Membrane</keyword>
<evidence type="ECO:0000256" key="5">
    <source>
        <dbReference type="ARBA" id="ARBA00022989"/>
    </source>
</evidence>
<feature type="transmembrane region" description="Helical" evidence="7">
    <location>
        <begin position="151"/>
        <end position="171"/>
    </location>
</feature>
<gene>
    <name evidence="9" type="ORF">SSX86_016193</name>
</gene>
<organism evidence="9 10">
    <name type="scientific">Deinandra increscens subsp. villosa</name>
    <dbReference type="NCBI Taxonomy" id="3103831"/>
    <lineage>
        <taxon>Eukaryota</taxon>
        <taxon>Viridiplantae</taxon>
        <taxon>Streptophyta</taxon>
        <taxon>Embryophyta</taxon>
        <taxon>Tracheophyta</taxon>
        <taxon>Spermatophyta</taxon>
        <taxon>Magnoliopsida</taxon>
        <taxon>eudicotyledons</taxon>
        <taxon>Gunneridae</taxon>
        <taxon>Pentapetalae</taxon>
        <taxon>asterids</taxon>
        <taxon>campanulids</taxon>
        <taxon>Asterales</taxon>
        <taxon>Asteraceae</taxon>
        <taxon>Asteroideae</taxon>
        <taxon>Heliantheae alliance</taxon>
        <taxon>Madieae</taxon>
        <taxon>Madiinae</taxon>
        <taxon>Deinandra</taxon>
    </lineage>
</organism>
<dbReference type="GO" id="GO:0016020">
    <property type="term" value="C:membrane"/>
    <property type="evidence" value="ECO:0007669"/>
    <property type="project" value="UniProtKB-SubCell"/>
</dbReference>
<evidence type="ECO:0000256" key="2">
    <source>
        <dbReference type="ARBA" id="ARBA00022448"/>
    </source>
</evidence>
<dbReference type="Pfam" id="PF01490">
    <property type="entry name" value="Aa_trans"/>
    <property type="match status" value="1"/>
</dbReference>
<keyword evidence="10" id="KW-1185">Reference proteome</keyword>
<feature type="transmembrane region" description="Helical" evidence="7">
    <location>
        <begin position="420"/>
        <end position="440"/>
    </location>
</feature>
<evidence type="ECO:0000256" key="3">
    <source>
        <dbReference type="ARBA" id="ARBA00022692"/>
    </source>
</evidence>
<keyword evidence="5 7" id="KW-1133">Transmembrane helix</keyword>
<evidence type="ECO:0000256" key="4">
    <source>
        <dbReference type="ARBA" id="ARBA00022970"/>
    </source>
</evidence>
<feature type="transmembrane region" description="Helical" evidence="7">
    <location>
        <begin position="244"/>
        <end position="260"/>
    </location>
</feature>
<evidence type="ECO:0000256" key="7">
    <source>
        <dbReference type="SAM" id="Phobius"/>
    </source>
</evidence>
<accession>A0AAP0CXG9</accession>
<comment type="subcellular location">
    <subcellularLocation>
        <location evidence="1">Membrane</location>
    </subcellularLocation>
</comment>
<feature type="transmembrane region" description="Helical" evidence="7">
    <location>
        <begin position="267"/>
        <end position="286"/>
    </location>
</feature>
<dbReference type="AlphaFoldDB" id="A0AAP0CXG9"/>
<dbReference type="PANTHER" id="PTHR48017">
    <property type="entry name" value="OS05G0424000 PROTEIN-RELATED"/>
    <property type="match status" value="1"/>
</dbReference>
<feature type="transmembrane region" description="Helical" evidence="7">
    <location>
        <begin position="339"/>
        <end position="362"/>
    </location>
</feature>
<reference evidence="9 10" key="1">
    <citation type="submission" date="2024-04" db="EMBL/GenBank/DDBJ databases">
        <title>The reference genome of an endangered Asteraceae, Deinandra increscens subsp. villosa, native to the Central Coast of California.</title>
        <authorList>
            <person name="Guilliams M."/>
            <person name="Hasenstab-Lehman K."/>
            <person name="Meyer R."/>
            <person name="Mcevoy S."/>
        </authorList>
    </citation>
    <scope>NUCLEOTIDE SEQUENCE [LARGE SCALE GENOMIC DNA]</scope>
    <source>
        <tissue evidence="9">Leaf</tissue>
    </source>
</reference>
<protein>
    <recommendedName>
        <fullName evidence="8">Amino acid transporter transmembrane domain-containing protein</fullName>
    </recommendedName>
</protein>
<keyword evidence="4" id="KW-0029">Amino-acid transport</keyword>
<comment type="caution">
    <text evidence="9">The sequence shown here is derived from an EMBL/GenBank/DDBJ whole genome shotgun (WGS) entry which is preliminary data.</text>
</comment>